<evidence type="ECO:0000313" key="9">
    <source>
        <dbReference type="Proteomes" id="UP000095283"/>
    </source>
</evidence>
<evidence type="ECO:0000256" key="3">
    <source>
        <dbReference type="ARBA" id="ARBA00022553"/>
    </source>
</evidence>
<evidence type="ECO:0000256" key="4">
    <source>
        <dbReference type="ARBA" id="ARBA00022692"/>
    </source>
</evidence>
<dbReference type="GO" id="GO:0016020">
    <property type="term" value="C:membrane"/>
    <property type="evidence" value="ECO:0007669"/>
    <property type="project" value="UniProtKB-SubCell"/>
</dbReference>
<proteinExistence type="predicted"/>
<dbReference type="Pfam" id="PF14936">
    <property type="entry name" value="p53-inducible11"/>
    <property type="match status" value="1"/>
</dbReference>
<keyword evidence="9" id="KW-1185">Reference proteome</keyword>
<dbReference type="AlphaFoldDB" id="A0A1I7XE86"/>
<evidence type="ECO:0000256" key="6">
    <source>
        <dbReference type="ARBA" id="ARBA00023136"/>
    </source>
</evidence>
<evidence type="ECO:0000256" key="5">
    <source>
        <dbReference type="ARBA" id="ARBA00022989"/>
    </source>
</evidence>
<organism evidence="9 10">
    <name type="scientific">Heterorhabditis bacteriophora</name>
    <name type="common">Entomopathogenic nematode worm</name>
    <dbReference type="NCBI Taxonomy" id="37862"/>
    <lineage>
        <taxon>Eukaryota</taxon>
        <taxon>Metazoa</taxon>
        <taxon>Ecdysozoa</taxon>
        <taxon>Nematoda</taxon>
        <taxon>Chromadorea</taxon>
        <taxon>Rhabditida</taxon>
        <taxon>Rhabditina</taxon>
        <taxon>Rhabditomorpha</taxon>
        <taxon>Strongyloidea</taxon>
        <taxon>Heterorhabditidae</taxon>
        <taxon>Heterorhabditis</taxon>
    </lineage>
</organism>
<feature type="transmembrane region" description="Helical" evidence="8">
    <location>
        <begin position="135"/>
        <end position="155"/>
    </location>
</feature>
<evidence type="ECO:0000256" key="8">
    <source>
        <dbReference type="SAM" id="Phobius"/>
    </source>
</evidence>
<keyword evidence="6 8" id="KW-0472">Membrane</keyword>
<keyword evidence="5 8" id="KW-1133">Transmembrane helix</keyword>
<feature type="transmembrane region" description="Helical" evidence="8">
    <location>
        <begin position="62"/>
        <end position="83"/>
    </location>
</feature>
<feature type="transmembrane region" description="Helical" evidence="8">
    <location>
        <begin position="103"/>
        <end position="123"/>
    </location>
</feature>
<accession>A0A1I7XE86</accession>
<evidence type="ECO:0000313" key="10">
    <source>
        <dbReference type="WBParaSite" id="Hba_15848"/>
    </source>
</evidence>
<comment type="subcellular location">
    <subcellularLocation>
        <location evidence="1">Membrane</location>
        <topology evidence="1">Multi-pass membrane protein</topology>
    </subcellularLocation>
</comment>
<dbReference type="PANTHER" id="PTHR31584:SF1">
    <property type="entry name" value="TUMOR PROTEIN P53-INDUCIBLE PROTEIN 11"/>
    <property type="match status" value="1"/>
</dbReference>
<evidence type="ECO:0000256" key="7">
    <source>
        <dbReference type="ARBA" id="ARBA00032100"/>
    </source>
</evidence>
<dbReference type="PANTHER" id="PTHR31584">
    <property type="entry name" value="TUMOR PROTEIN P53-INDUCIBLE PROTEIN 11"/>
    <property type="match status" value="1"/>
</dbReference>
<evidence type="ECO:0000256" key="1">
    <source>
        <dbReference type="ARBA" id="ARBA00004141"/>
    </source>
</evidence>
<dbReference type="Proteomes" id="UP000095283">
    <property type="component" value="Unplaced"/>
</dbReference>
<evidence type="ECO:0000256" key="2">
    <source>
        <dbReference type="ARBA" id="ARBA00019449"/>
    </source>
</evidence>
<dbReference type="WBParaSite" id="Hba_15848">
    <property type="protein sequence ID" value="Hba_15848"/>
    <property type="gene ID" value="Hba_15848"/>
</dbReference>
<protein>
    <recommendedName>
        <fullName evidence="2">Tumor protein p53-inducible protein 11</fullName>
    </recommendedName>
    <alternativeName>
        <fullName evidence="7">p53-induced gene 11 protein</fullName>
    </alternativeName>
</protein>
<dbReference type="InterPro" id="IPR028266">
    <property type="entry name" value="TP53I11"/>
</dbReference>
<name>A0A1I7XE86_HETBA</name>
<feature type="transmembrane region" description="Helical" evidence="8">
    <location>
        <begin position="161"/>
        <end position="178"/>
    </location>
</feature>
<keyword evidence="3" id="KW-0597">Phosphoprotein</keyword>
<reference evidence="10" key="1">
    <citation type="submission" date="2016-11" db="UniProtKB">
        <authorList>
            <consortium name="WormBaseParasite"/>
        </authorList>
    </citation>
    <scope>IDENTIFICATION</scope>
</reference>
<sequence>MIDDQSVVSRKQSASDLQSRLKTRKLLGVGELARDNGDIYKSKISQLLGINESLYVRLPKGLLYWNSLNTLYFYLIGFLTILVPSVGLRLDLGFEPQNEDSIFIGRLYGATLTSFGLLFRSILLQRETRSEIATLLLVTAILQGFQLLVCFYASRLCVIPSLVRIVAIIGNLIYHAFVDGQGGLYRQILRIIDDFYILINTPTCERKEKSRDKSKEE</sequence>
<keyword evidence="4 8" id="KW-0812">Transmembrane</keyword>